<sequence length="145" mass="16505">MLNLVNAIVQLKNQLLNLWSKKSVRFTIIFIVAVFFVGEKGYKSYENILALDFFHKEVVVTEASQVNSNPQATTENVSESNWLNFTPNIKSRKPALNPPGAIEQFAKPLFPSFIIIIGIYIVQKIYLSKKTVPLAVLNYEKDEKE</sequence>
<keyword evidence="2" id="KW-1185">Reference proteome</keyword>
<organism evidence="1 2">
    <name type="scientific">Candidatus Epulonipiscium fishelsonii</name>
    <dbReference type="NCBI Taxonomy" id="77094"/>
    <lineage>
        <taxon>Bacteria</taxon>
        <taxon>Bacillati</taxon>
        <taxon>Bacillota</taxon>
        <taxon>Clostridia</taxon>
        <taxon>Lachnospirales</taxon>
        <taxon>Lachnospiraceae</taxon>
        <taxon>Candidatus Epulonipiscium</taxon>
    </lineage>
</organism>
<name>A0ACC8XHT1_9FIRM</name>
<reference evidence="1" key="1">
    <citation type="submission" date="2016-08" db="EMBL/GenBank/DDBJ databases">
        <authorList>
            <person name="Ngugi D.K."/>
            <person name="Miyake S."/>
            <person name="Stingl U."/>
        </authorList>
    </citation>
    <scope>NUCLEOTIDE SEQUENCE</scope>
    <source>
        <strain evidence="1">SCG-D08WGA-EpuloA1</strain>
    </source>
</reference>
<evidence type="ECO:0000313" key="1">
    <source>
        <dbReference type="EMBL" id="ONI44282.1"/>
    </source>
</evidence>
<proteinExistence type="predicted"/>
<dbReference type="Proteomes" id="UP000188637">
    <property type="component" value="Unassembled WGS sequence"/>
</dbReference>
<accession>A0ACC8XHT1</accession>
<dbReference type="EMBL" id="LJHD01000113">
    <property type="protein sequence ID" value="ONI44282.1"/>
    <property type="molecule type" value="Genomic_DNA"/>
</dbReference>
<comment type="caution">
    <text evidence="1">The sequence shown here is derived from an EMBL/GenBank/DDBJ whole genome shotgun (WGS) entry which is preliminary data.</text>
</comment>
<protein>
    <submittedName>
        <fullName evidence="1">Uncharacterized protein</fullName>
    </submittedName>
</protein>
<gene>
    <name evidence="1" type="ORF">AN640_01140</name>
</gene>
<evidence type="ECO:0000313" key="2">
    <source>
        <dbReference type="Proteomes" id="UP000188637"/>
    </source>
</evidence>